<dbReference type="Proteomes" id="UP000784294">
    <property type="component" value="Unassembled WGS sequence"/>
</dbReference>
<proteinExistence type="predicted"/>
<protein>
    <submittedName>
        <fullName evidence="1">Uncharacterized protein</fullName>
    </submittedName>
</protein>
<dbReference type="AlphaFoldDB" id="A0A3S5CPM7"/>
<dbReference type="EMBL" id="CAAALY010078203">
    <property type="protein sequence ID" value="VEL26116.1"/>
    <property type="molecule type" value="Genomic_DNA"/>
</dbReference>
<evidence type="ECO:0000313" key="2">
    <source>
        <dbReference type="Proteomes" id="UP000784294"/>
    </source>
</evidence>
<sequence>MNLVSRPTRSAGLRIPNLSCFIRAPQDHTQPAHSCGIDDAPVGKAAEVAFARKA</sequence>
<name>A0A3S5CPM7_9PLAT</name>
<reference evidence="1" key="1">
    <citation type="submission" date="2018-11" db="EMBL/GenBank/DDBJ databases">
        <authorList>
            <consortium name="Pathogen Informatics"/>
        </authorList>
    </citation>
    <scope>NUCLEOTIDE SEQUENCE</scope>
</reference>
<gene>
    <name evidence="1" type="ORF">PXEA_LOCUS19556</name>
</gene>
<accession>A0A3S5CPM7</accession>
<evidence type="ECO:0000313" key="1">
    <source>
        <dbReference type="EMBL" id="VEL26116.1"/>
    </source>
</evidence>
<comment type="caution">
    <text evidence="1">The sequence shown here is derived from an EMBL/GenBank/DDBJ whole genome shotgun (WGS) entry which is preliminary data.</text>
</comment>
<keyword evidence="2" id="KW-1185">Reference proteome</keyword>
<organism evidence="1 2">
    <name type="scientific">Protopolystoma xenopodis</name>
    <dbReference type="NCBI Taxonomy" id="117903"/>
    <lineage>
        <taxon>Eukaryota</taxon>
        <taxon>Metazoa</taxon>
        <taxon>Spiralia</taxon>
        <taxon>Lophotrochozoa</taxon>
        <taxon>Platyhelminthes</taxon>
        <taxon>Monogenea</taxon>
        <taxon>Polyopisthocotylea</taxon>
        <taxon>Polystomatidea</taxon>
        <taxon>Polystomatidae</taxon>
        <taxon>Protopolystoma</taxon>
    </lineage>
</organism>